<dbReference type="EMBL" id="JAATIQ010000333">
    <property type="protein sequence ID" value="KAF4361235.1"/>
    <property type="molecule type" value="Genomic_DNA"/>
</dbReference>
<reference evidence="1 2" key="1">
    <citation type="journal article" date="2020" name="bioRxiv">
        <title>Sequence and annotation of 42 cannabis genomes reveals extensive copy number variation in cannabinoid synthesis and pathogen resistance genes.</title>
        <authorList>
            <person name="Mckernan K.J."/>
            <person name="Helbert Y."/>
            <person name="Kane L.T."/>
            <person name="Ebling H."/>
            <person name="Zhang L."/>
            <person name="Liu B."/>
            <person name="Eaton Z."/>
            <person name="Mclaughlin S."/>
            <person name="Kingan S."/>
            <person name="Baybayan P."/>
            <person name="Concepcion G."/>
            <person name="Jordan M."/>
            <person name="Riva A."/>
            <person name="Barbazuk W."/>
            <person name="Harkins T."/>
        </authorList>
    </citation>
    <scope>NUCLEOTIDE SEQUENCE [LARGE SCALE GENOMIC DNA]</scope>
    <source>
        <strain evidence="2">cv. Jamaican Lion 4</strain>
        <tissue evidence="1">Leaf</tissue>
    </source>
</reference>
<gene>
    <name evidence="1" type="ORF">G4B88_000633</name>
</gene>
<sequence length="62" mass="6963">ESSIPGPPHHAIVTYLKPLLNHTTSPLLTFCSQSVSSEPIRDHQRGHFSQLKNIILTNFRLS</sequence>
<proteinExistence type="predicted"/>
<comment type="caution">
    <text evidence="1">The sequence shown here is derived from an EMBL/GenBank/DDBJ whole genome shotgun (WGS) entry which is preliminary data.</text>
</comment>
<evidence type="ECO:0000313" key="1">
    <source>
        <dbReference type="EMBL" id="KAF4361235.1"/>
    </source>
</evidence>
<evidence type="ECO:0000313" key="2">
    <source>
        <dbReference type="Proteomes" id="UP000583929"/>
    </source>
</evidence>
<dbReference type="AlphaFoldDB" id="A0A7J6ES95"/>
<feature type="non-terminal residue" evidence="1">
    <location>
        <position position="1"/>
    </location>
</feature>
<name>A0A7J6ES95_CANSA</name>
<protein>
    <submittedName>
        <fullName evidence="1">Uncharacterized protein</fullName>
    </submittedName>
</protein>
<accession>A0A7J6ES95</accession>
<keyword evidence="2" id="KW-1185">Reference proteome</keyword>
<dbReference type="Proteomes" id="UP000583929">
    <property type="component" value="Unassembled WGS sequence"/>
</dbReference>
<organism evidence="1 2">
    <name type="scientific">Cannabis sativa</name>
    <name type="common">Hemp</name>
    <name type="synonym">Marijuana</name>
    <dbReference type="NCBI Taxonomy" id="3483"/>
    <lineage>
        <taxon>Eukaryota</taxon>
        <taxon>Viridiplantae</taxon>
        <taxon>Streptophyta</taxon>
        <taxon>Embryophyta</taxon>
        <taxon>Tracheophyta</taxon>
        <taxon>Spermatophyta</taxon>
        <taxon>Magnoliopsida</taxon>
        <taxon>eudicotyledons</taxon>
        <taxon>Gunneridae</taxon>
        <taxon>Pentapetalae</taxon>
        <taxon>rosids</taxon>
        <taxon>fabids</taxon>
        <taxon>Rosales</taxon>
        <taxon>Cannabaceae</taxon>
        <taxon>Cannabis</taxon>
    </lineage>
</organism>